<dbReference type="RefSeq" id="WP_132372058.1">
    <property type="nucleotide sequence ID" value="NZ_SMAN01000013.1"/>
</dbReference>
<dbReference type="SUPFAM" id="SSF51182">
    <property type="entry name" value="RmlC-like cupins"/>
    <property type="match status" value="1"/>
</dbReference>
<dbReference type="InterPro" id="IPR001387">
    <property type="entry name" value="Cro/C1-type_HTH"/>
</dbReference>
<dbReference type="InterPro" id="IPR050807">
    <property type="entry name" value="TransReg_Diox_bact_type"/>
</dbReference>
<gene>
    <name evidence="3" type="ORF">EDD68_11338</name>
</gene>
<organism evidence="3 4">
    <name type="scientific">Melghiribacillus thermohalophilus</name>
    <dbReference type="NCBI Taxonomy" id="1324956"/>
    <lineage>
        <taxon>Bacteria</taxon>
        <taxon>Bacillati</taxon>
        <taxon>Bacillota</taxon>
        <taxon>Bacilli</taxon>
        <taxon>Bacillales</taxon>
        <taxon>Bacillaceae</taxon>
        <taxon>Melghiribacillus</taxon>
    </lineage>
</organism>
<dbReference type="GO" id="GO:0003700">
    <property type="term" value="F:DNA-binding transcription factor activity"/>
    <property type="evidence" value="ECO:0007669"/>
    <property type="project" value="TreeGrafter"/>
</dbReference>
<dbReference type="Proteomes" id="UP000294650">
    <property type="component" value="Unassembled WGS sequence"/>
</dbReference>
<dbReference type="OrthoDB" id="34624at2"/>
<feature type="domain" description="HTH cro/C1-type" evidence="2">
    <location>
        <begin position="8"/>
        <end position="62"/>
    </location>
</feature>
<dbReference type="Pfam" id="PF07883">
    <property type="entry name" value="Cupin_2"/>
    <property type="match status" value="1"/>
</dbReference>
<dbReference type="Gene3D" id="1.10.260.40">
    <property type="entry name" value="lambda repressor-like DNA-binding domains"/>
    <property type="match status" value="1"/>
</dbReference>
<dbReference type="AlphaFoldDB" id="A0A4R3MW71"/>
<dbReference type="PROSITE" id="PS50943">
    <property type="entry name" value="HTH_CROC1"/>
    <property type="match status" value="1"/>
</dbReference>
<dbReference type="InterPro" id="IPR010982">
    <property type="entry name" value="Lambda_DNA-bd_dom_sf"/>
</dbReference>
<dbReference type="Pfam" id="PF01381">
    <property type="entry name" value="HTH_3"/>
    <property type="match status" value="1"/>
</dbReference>
<dbReference type="SUPFAM" id="SSF47413">
    <property type="entry name" value="lambda repressor-like DNA-binding domains"/>
    <property type="match status" value="1"/>
</dbReference>
<dbReference type="InterPro" id="IPR011051">
    <property type="entry name" value="RmlC_Cupin_sf"/>
</dbReference>
<dbReference type="CDD" id="cd02209">
    <property type="entry name" value="cupin_XRE_C"/>
    <property type="match status" value="1"/>
</dbReference>
<evidence type="ECO:0000313" key="4">
    <source>
        <dbReference type="Proteomes" id="UP000294650"/>
    </source>
</evidence>
<dbReference type="InterPro" id="IPR014710">
    <property type="entry name" value="RmlC-like_jellyroll"/>
</dbReference>
<dbReference type="PANTHER" id="PTHR46797">
    <property type="entry name" value="HTH-TYPE TRANSCRIPTIONAL REGULATOR"/>
    <property type="match status" value="1"/>
</dbReference>
<name>A0A4R3MW71_9BACI</name>
<sequence length="180" mass="20737">MVEIYDKIRELRLQSGMTLKELSEKTDLSVSFLSQVERGSSSLAITSLKKIADAFNVDITYFFDKPTNNNFMVKEDDQKPFKIEGSEATYRRLNGEFSGRSLEPIMVTLAPKQKQDTVYKHPGEEFYYVLKGAVLFNVDGQEYFVRQGDSIHFPSEKDHYWENPLNEETLILCVLTPAIF</sequence>
<keyword evidence="1" id="KW-0238">DNA-binding</keyword>
<keyword evidence="4" id="KW-1185">Reference proteome</keyword>
<dbReference type="CDD" id="cd00093">
    <property type="entry name" value="HTH_XRE"/>
    <property type="match status" value="1"/>
</dbReference>
<dbReference type="InterPro" id="IPR013096">
    <property type="entry name" value="Cupin_2"/>
</dbReference>
<dbReference type="SMART" id="SM00530">
    <property type="entry name" value="HTH_XRE"/>
    <property type="match status" value="1"/>
</dbReference>
<evidence type="ECO:0000313" key="3">
    <source>
        <dbReference type="EMBL" id="TCT20475.1"/>
    </source>
</evidence>
<dbReference type="GO" id="GO:0005829">
    <property type="term" value="C:cytosol"/>
    <property type="evidence" value="ECO:0007669"/>
    <property type="project" value="TreeGrafter"/>
</dbReference>
<dbReference type="PANTHER" id="PTHR46797:SF25">
    <property type="entry name" value="TRANSCRIPTIONAL REGULATOR"/>
    <property type="match status" value="1"/>
</dbReference>
<reference evidence="3 4" key="1">
    <citation type="submission" date="2019-03" db="EMBL/GenBank/DDBJ databases">
        <title>Genomic Encyclopedia of Type Strains, Phase IV (KMG-IV): sequencing the most valuable type-strain genomes for metagenomic binning, comparative biology and taxonomic classification.</title>
        <authorList>
            <person name="Goeker M."/>
        </authorList>
    </citation>
    <scope>NUCLEOTIDE SEQUENCE [LARGE SCALE GENOMIC DNA]</scope>
    <source>
        <strain evidence="3 4">DSM 25894</strain>
    </source>
</reference>
<dbReference type="GO" id="GO:0003677">
    <property type="term" value="F:DNA binding"/>
    <property type="evidence" value="ECO:0007669"/>
    <property type="project" value="UniProtKB-KW"/>
</dbReference>
<protein>
    <submittedName>
        <fullName evidence="3">XRE family transcriptional regulator</fullName>
    </submittedName>
</protein>
<proteinExistence type="predicted"/>
<evidence type="ECO:0000256" key="1">
    <source>
        <dbReference type="ARBA" id="ARBA00023125"/>
    </source>
</evidence>
<dbReference type="Gene3D" id="2.60.120.10">
    <property type="entry name" value="Jelly Rolls"/>
    <property type="match status" value="1"/>
</dbReference>
<evidence type="ECO:0000259" key="2">
    <source>
        <dbReference type="PROSITE" id="PS50943"/>
    </source>
</evidence>
<accession>A0A4R3MW71</accession>
<comment type="caution">
    <text evidence="3">The sequence shown here is derived from an EMBL/GenBank/DDBJ whole genome shotgun (WGS) entry which is preliminary data.</text>
</comment>
<dbReference type="EMBL" id="SMAN01000013">
    <property type="protein sequence ID" value="TCT20475.1"/>
    <property type="molecule type" value="Genomic_DNA"/>
</dbReference>